<reference evidence="1" key="1">
    <citation type="submission" date="2020-06" db="EMBL/GenBank/DDBJ databases">
        <authorList>
            <consortium name="Plant Systems Biology data submission"/>
        </authorList>
    </citation>
    <scope>NUCLEOTIDE SEQUENCE</scope>
    <source>
        <strain evidence="1">D6</strain>
    </source>
</reference>
<dbReference type="Proteomes" id="UP001153069">
    <property type="component" value="Unassembled WGS sequence"/>
</dbReference>
<name>A0A9N8EB50_9STRA</name>
<dbReference type="OrthoDB" id="46996at2759"/>
<evidence type="ECO:0000313" key="2">
    <source>
        <dbReference type="Proteomes" id="UP001153069"/>
    </source>
</evidence>
<protein>
    <submittedName>
        <fullName evidence="1">Uncharacterized protein</fullName>
    </submittedName>
</protein>
<accession>A0A9N8EB50</accession>
<proteinExistence type="predicted"/>
<sequence length="213" mass="24351">MMDQSLDVFKLSDSGSVHTSATFSSSTCSEPDVWSVDLDNMLGETPTERRTPALRVTSEGNYQRRRSSMKGSSRPTMKRTVSFDKVKVREFNQVLGDNPPEQGPSIGLGWLYHEKKDKDLEAFESKRKGSSFFVLRRNHSSAGPLTPEKREKLARKLGYSQDEILKNMRAVQRCQQRRKRTVEEVLLMGMYEPDEEYDPVSIMKAAQRLHGRS</sequence>
<gene>
    <name evidence="1" type="ORF">SEMRO_708_G190740.1</name>
</gene>
<organism evidence="1 2">
    <name type="scientific">Seminavis robusta</name>
    <dbReference type="NCBI Taxonomy" id="568900"/>
    <lineage>
        <taxon>Eukaryota</taxon>
        <taxon>Sar</taxon>
        <taxon>Stramenopiles</taxon>
        <taxon>Ochrophyta</taxon>
        <taxon>Bacillariophyta</taxon>
        <taxon>Bacillariophyceae</taxon>
        <taxon>Bacillariophycidae</taxon>
        <taxon>Naviculales</taxon>
        <taxon>Naviculaceae</taxon>
        <taxon>Seminavis</taxon>
    </lineage>
</organism>
<evidence type="ECO:0000313" key="1">
    <source>
        <dbReference type="EMBL" id="CAB9515330.1"/>
    </source>
</evidence>
<keyword evidence="2" id="KW-1185">Reference proteome</keyword>
<dbReference type="EMBL" id="CAICTM010000707">
    <property type="protein sequence ID" value="CAB9515330.1"/>
    <property type="molecule type" value="Genomic_DNA"/>
</dbReference>
<comment type="caution">
    <text evidence="1">The sequence shown here is derived from an EMBL/GenBank/DDBJ whole genome shotgun (WGS) entry which is preliminary data.</text>
</comment>
<dbReference type="AlphaFoldDB" id="A0A9N8EB50"/>